<protein>
    <submittedName>
        <fullName evidence="1">Uncharacterized protein</fullName>
    </submittedName>
</protein>
<evidence type="ECO:0000313" key="2">
    <source>
        <dbReference type="Proteomes" id="UP000054047"/>
    </source>
</evidence>
<accession>A0A0C2FUD5</accession>
<sequence length="240" mass="27742">MVKQTANSKRNSNVDSPLEMPLWASKLIERFDSYSSIMQQSLSDSFDRILGQISDLQRVQNSIISRLSMIENRLSSDFSSPAEQQNLIYSTLVKVRADSHTIDEKLRRITWVGIDEQEDEDSTRRFDYEILKEAVYSSGDDRLIDEFNRGNIKSHRHPIGKPRGPGTRGRIIKIALPSQELRDILLEHMRSGRQSLTQQYVHSFARRDYTAQELQLDRALRKQAGDLNAREVHANFHDDL</sequence>
<dbReference type="PANTHER" id="PTHR21459">
    <property type="entry name" value="PROTEIN CBG08968"/>
    <property type="match status" value="1"/>
</dbReference>
<dbReference type="Proteomes" id="UP000054047">
    <property type="component" value="Unassembled WGS sequence"/>
</dbReference>
<gene>
    <name evidence="1" type="ORF">ANCDUO_19628</name>
</gene>
<proteinExistence type="predicted"/>
<dbReference type="OrthoDB" id="5859941at2759"/>
<dbReference type="EMBL" id="KN750152">
    <property type="protein sequence ID" value="KIH50294.1"/>
    <property type="molecule type" value="Genomic_DNA"/>
</dbReference>
<organism evidence="1 2">
    <name type="scientific">Ancylostoma duodenale</name>
    <dbReference type="NCBI Taxonomy" id="51022"/>
    <lineage>
        <taxon>Eukaryota</taxon>
        <taxon>Metazoa</taxon>
        <taxon>Ecdysozoa</taxon>
        <taxon>Nematoda</taxon>
        <taxon>Chromadorea</taxon>
        <taxon>Rhabditida</taxon>
        <taxon>Rhabditina</taxon>
        <taxon>Rhabditomorpha</taxon>
        <taxon>Strongyloidea</taxon>
        <taxon>Ancylostomatidae</taxon>
        <taxon>Ancylostomatinae</taxon>
        <taxon>Ancylostoma</taxon>
    </lineage>
</organism>
<keyword evidence="2" id="KW-1185">Reference proteome</keyword>
<dbReference type="PANTHER" id="PTHR21459:SF2">
    <property type="entry name" value="PROTEIN CBG08968"/>
    <property type="match status" value="1"/>
</dbReference>
<evidence type="ECO:0000313" key="1">
    <source>
        <dbReference type="EMBL" id="KIH50294.1"/>
    </source>
</evidence>
<name>A0A0C2FUD5_9BILA</name>
<reference evidence="1 2" key="1">
    <citation type="submission" date="2013-12" db="EMBL/GenBank/DDBJ databases">
        <title>Draft genome of the parsitic nematode Ancylostoma duodenale.</title>
        <authorList>
            <person name="Mitreva M."/>
        </authorList>
    </citation>
    <scope>NUCLEOTIDE SEQUENCE [LARGE SCALE GENOMIC DNA]</scope>
    <source>
        <strain evidence="1 2">Zhejiang</strain>
    </source>
</reference>
<dbReference type="AlphaFoldDB" id="A0A0C2FUD5"/>